<evidence type="ECO:0000259" key="1">
    <source>
        <dbReference type="Pfam" id="PF00479"/>
    </source>
</evidence>
<sequence>MSSRIISVEPFDMVVFGATGDLAARKLMPALFRRDVAGQIPAEARIIGVSRRPTDDAAYLDWVKGSLRQHVPAEELTDENLARFMARLA</sequence>
<comment type="caution">
    <text evidence="2">The sequence shown here is derived from an EMBL/GenBank/DDBJ whole genome shotgun (WGS) entry which is preliminary data.</text>
</comment>
<accession>A0A838WLY9</accession>
<dbReference type="GO" id="GO:0006006">
    <property type="term" value="P:glucose metabolic process"/>
    <property type="evidence" value="ECO:0007669"/>
    <property type="project" value="InterPro"/>
</dbReference>
<protein>
    <submittedName>
        <fullName evidence="2">Glucose-6-phosphate dehydrogenase</fullName>
        <ecNumber evidence="2">1.1.1.49</ecNumber>
    </submittedName>
</protein>
<reference evidence="2 3" key="1">
    <citation type="journal article" date="2020" name="J. Appl. Phycol.">
        <title>Morphological changes and genome evolution in Raphidiopsis raciborskii CS-506 after 23 years in culture.</title>
        <authorList>
            <person name="Willis A."/>
            <person name="Bent S.J."/>
            <person name="Jameson I.D."/>
        </authorList>
    </citation>
    <scope>NUCLEOTIDE SEQUENCE [LARGE SCALE GENOMIC DNA]</scope>
    <source>
        <strain evidence="2 3">CS-506_A</strain>
    </source>
</reference>
<dbReference type="GO" id="GO:0004345">
    <property type="term" value="F:glucose-6-phosphate dehydrogenase activity"/>
    <property type="evidence" value="ECO:0007669"/>
    <property type="project" value="UniProtKB-EC"/>
</dbReference>
<dbReference type="InterPro" id="IPR022674">
    <property type="entry name" value="G6P_DH_NAD-bd"/>
</dbReference>
<proteinExistence type="predicted"/>
<dbReference type="AlphaFoldDB" id="A0A838WLY9"/>
<name>A0A838WLY9_9CYAN</name>
<dbReference type="EMBL" id="VDFG01000599">
    <property type="protein sequence ID" value="MBA4465785.1"/>
    <property type="molecule type" value="Genomic_DNA"/>
</dbReference>
<evidence type="ECO:0000313" key="2">
    <source>
        <dbReference type="EMBL" id="MBA4465785.1"/>
    </source>
</evidence>
<keyword evidence="2" id="KW-0560">Oxidoreductase</keyword>
<feature type="domain" description="Glucose-6-phosphate dehydrogenase NAD-binding" evidence="1">
    <location>
        <begin position="14"/>
        <end position="88"/>
    </location>
</feature>
<evidence type="ECO:0000313" key="3">
    <source>
        <dbReference type="Proteomes" id="UP000538075"/>
    </source>
</evidence>
<dbReference type="GO" id="GO:0050661">
    <property type="term" value="F:NADP binding"/>
    <property type="evidence" value="ECO:0007669"/>
    <property type="project" value="InterPro"/>
</dbReference>
<dbReference type="Pfam" id="PF00479">
    <property type="entry name" value="G6PD_N"/>
    <property type="match status" value="1"/>
</dbReference>
<feature type="non-terminal residue" evidence="2">
    <location>
        <position position="89"/>
    </location>
</feature>
<organism evidence="2 3">
    <name type="scientific">Cylindrospermopsis raciborskii CS-506_A</name>
    <dbReference type="NCBI Taxonomy" id="2585140"/>
    <lineage>
        <taxon>Bacteria</taxon>
        <taxon>Bacillati</taxon>
        <taxon>Cyanobacteriota</taxon>
        <taxon>Cyanophyceae</taxon>
        <taxon>Nostocales</taxon>
        <taxon>Aphanizomenonaceae</taxon>
        <taxon>Cylindrospermopsis</taxon>
    </lineage>
</organism>
<dbReference type="EC" id="1.1.1.49" evidence="2"/>
<dbReference type="SUPFAM" id="SSF51735">
    <property type="entry name" value="NAD(P)-binding Rossmann-fold domains"/>
    <property type="match status" value="1"/>
</dbReference>
<dbReference type="Gene3D" id="3.40.50.720">
    <property type="entry name" value="NAD(P)-binding Rossmann-like Domain"/>
    <property type="match status" value="1"/>
</dbReference>
<dbReference type="Proteomes" id="UP000538075">
    <property type="component" value="Unassembled WGS sequence"/>
</dbReference>
<gene>
    <name evidence="2" type="ORF">FHK98_09145</name>
</gene>
<dbReference type="InterPro" id="IPR036291">
    <property type="entry name" value="NAD(P)-bd_dom_sf"/>
</dbReference>